<gene>
    <name evidence="2" type="ORF">JTE90_010437</name>
</gene>
<sequence>MSDIFKYQDSSEDEDEVYILSDSSSEGNCSEEEGPKPKRAKSEKSSVKSLSKLGQELVQAVKRPQAKKRADVERNSPPMSSTQTSADFGVTTEPIASEGDSNTGIGNNQRVRKRYPNDGARKSFPHRSNFVNFHEICKKK</sequence>
<comment type="caution">
    <text evidence="2">The sequence shown here is derived from an EMBL/GenBank/DDBJ whole genome shotgun (WGS) entry which is preliminary data.</text>
</comment>
<feature type="compositionally biased region" description="Polar residues" evidence="1">
    <location>
        <begin position="99"/>
        <end position="109"/>
    </location>
</feature>
<keyword evidence="3" id="KW-1185">Reference proteome</keyword>
<feature type="compositionally biased region" description="Polar residues" evidence="1">
    <location>
        <begin position="77"/>
        <end position="86"/>
    </location>
</feature>
<evidence type="ECO:0000313" key="3">
    <source>
        <dbReference type="Proteomes" id="UP000827092"/>
    </source>
</evidence>
<accession>A0AAV6W5J2</accession>
<feature type="compositionally biased region" description="Basic and acidic residues" evidence="1">
    <location>
        <begin position="33"/>
        <end position="46"/>
    </location>
</feature>
<dbReference type="AlphaFoldDB" id="A0AAV6W5J2"/>
<feature type="region of interest" description="Disordered" evidence="1">
    <location>
        <begin position="1"/>
        <end position="126"/>
    </location>
</feature>
<reference evidence="2 3" key="1">
    <citation type="journal article" date="2022" name="Nat. Ecol. Evol.">
        <title>A masculinizing supergene underlies an exaggerated male reproductive morph in a spider.</title>
        <authorList>
            <person name="Hendrickx F."/>
            <person name="De Corte Z."/>
            <person name="Sonet G."/>
            <person name="Van Belleghem S.M."/>
            <person name="Kostlbacher S."/>
            <person name="Vangestel C."/>
        </authorList>
    </citation>
    <scope>NUCLEOTIDE SEQUENCE [LARGE SCALE GENOMIC DNA]</scope>
    <source>
        <strain evidence="2">W744_W776</strain>
    </source>
</reference>
<protein>
    <submittedName>
        <fullName evidence="2">Uncharacterized protein</fullName>
    </submittedName>
</protein>
<dbReference type="EMBL" id="JAFNEN010000001">
    <property type="protein sequence ID" value="KAG8202074.1"/>
    <property type="molecule type" value="Genomic_DNA"/>
</dbReference>
<name>A0AAV6W5J2_9ARAC</name>
<evidence type="ECO:0000256" key="1">
    <source>
        <dbReference type="SAM" id="MobiDB-lite"/>
    </source>
</evidence>
<dbReference type="Proteomes" id="UP000827092">
    <property type="component" value="Unassembled WGS sequence"/>
</dbReference>
<proteinExistence type="predicted"/>
<organism evidence="2 3">
    <name type="scientific">Oedothorax gibbosus</name>
    <dbReference type="NCBI Taxonomy" id="931172"/>
    <lineage>
        <taxon>Eukaryota</taxon>
        <taxon>Metazoa</taxon>
        <taxon>Ecdysozoa</taxon>
        <taxon>Arthropoda</taxon>
        <taxon>Chelicerata</taxon>
        <taxon>Arachnida</taxon>
        <taxon>Araneae</taxon>
        <taxon>Araneomorphae</taxon>
        <taxon>Entelegynae</taxon>
        <taxon>Araneoidea</taxon>
        <taxon>Linyphiidae</taxon>
        <taxon>Erigoninae</taxon>
        <taxon>Oedothorax</taxon>
    </lineage>
</organism>
<evidence type="ECO:0000313" key="2">
    <source>
        <dbReference type="EMBL" id="KAG8202074.1"/>
    </source>
</evidence>